<dbReference type="RefSeq" id="WP_143159365.1">
    <property type="nucleotide sequence ID" value="NZ_FRAW01000011.1"/>
</dbReference>
<evidence type="ECO:0000313" key="2">
    <source>
        <dbReference type="EMBL" id="SHK60448.1"/>
    </source>
</evidence>
<reference evidence="3" key="1">
    <citation type="submission" date="2016-11" db="EMBL/GenBank/DDBJ databases">
        <authorList>
            <person name="Varghese N."/>
            <person name="Submissions S."/>
        </authorList>
    </citation>
    <scope>NUCLEOTIDE SEQUENCE [LARGE SCALE GENOMIC DNA]</scope>
    <source>
        <strain evidence="3">UWOS</strain>
    </source>
</reference>
<gene>
    <name evidence="2" type="ORF">SAMN05720469_11126</name>
</gene>
<sequence length="481" mass="53412">MKKFKSLLLFAVLPMLLLASCIFDSDGDSLVAWLDDQGFPSNYLVQTVEIDDISLDSYSVGFDSTPRINYYQGVAGEINGMKHEWILDFGFRDRSFFARFRADSAEEFRSAFLALYPDSGFYVQAGYKDSLPLKESVQVKLSWILETGTGSSFVDSVGKVKDSVWRSQLRESFVGADSADTTFELKISSLSSAVRIDLPSAFYESLTQVSDAARLQLKVSLSGNKRLYRFTGPGSEVVPFLRIKAYSETSVVGGDTISRDTYKNIWAFRAAIASSSAETCSDCVVLHGGVLESLLVEIPSEKILSALSDFYGDEFPYTEGDSNDVRQAVVLAQLKMPRSSSKEGSELGFPVQVVAATFVDSNGTDKQASEIYKLNQKLVAKEGHPNLVFMDGDTLALQLTQGMRSFINRAGKGAKMQVVLRLGYSMLAPYDTLYYDHITDAGDSVTIFMDYYTYSRYDFSDYIRQPASLKIWLATKRGDDE</sequence>
<dbReference type="PROSITE" id="PS51257">
    <property type="entry name" value="PROKAR_LIPOPROTEIN"/>
    <property type="match status" value="1"/>
</dbReference>
<name>A0A1M6TUF0_9BACT</name>
<keyword evidence="3" id="KW-1185">Reference proteome</keyword>
<feature type="chain" id="PRO_5012161056" description="Lipoprotein" evidence="1">
    <location>
        <begin position="25"/>
        <end position="481"/>
    </location>
</feature>
<dbReference type="EMBL" id="FRAW01000011">
    <property type="protein sequence ID" value="SHK60448.1"/>
    <property type="molecule type" value="Genomic_DNA"/>
</dbReference>
<dbReference type="Proteomes" id="UP000184275">
    <property type="component" value="Unassembled WGS sequence"/>
</dbReference>
<evidence type="ECO:0000313" key="3">
    <source>
        <dbReference type="Proteomes" id="UP000184275"/>
    </source>
</evidence>
<accession>A0A1M6TUF0</accession>
<protein>
    <recommendedName>
        <fullName evidence="4">Lipoprotein</fullName>
    </recommendedName>
</protein>
<evidence type="ECO:0000256" key="1">
    <source>
        <dbReference type="SAM" id="SignalP"/>
    </source>
</evidence>
<organism evidence="2 3">
    <name type="scientific">Fibrobacter intestinalis</name>
    <dbReference type="NCBI Taxonomy" id="28122"/>
    <lineage>
        <taxon>Bacteria</taxon>
        <taxon>Pseudomonadati</taxon>
        <taxon>Fibrobacterota</taxon>
        <taxon>Fibrobacteria</taxon>
        <taxon>Fibrobacterales</taxon>
        <taxon>Fibrobacteraceae</taxon>
        <taxon>Fibrobacter</taxon>
    </lineage>
</organism>
<keyword evidence="1" id="KW-0732">Signal</keyword>
<dbReference type="AlphaFoldDB" id="A0A1M6TUF0"/>
<feature type="signal peptide" evidence="1">
    <location>
        <begin position="1"/>
        <end position="24"/>
    </location>
</feature>
<evidence type="ECO:0008006" key="4">
    <source>
        <dbReference type="Google" id="ProtNLM"/>
    </source>
</evidence>
<proteinExistence type="predicted"/>